<organism evidence="1 2">
    <name type="scientific">Pseudofrankia asymbiotica</name>
    <dbReference type="NCBI Taxonomy" id="1834516"/>
    <lineage>
        <taxon>Bacteria</taxon>
        <taxon>Bacillati</taxon>
        <taxon>Actinomycetota</taxon>
        <taxon>Actinomycetes</taxon>
        <taxon>Frankiales</taxon>
        <taxon>Frankiaceae</taxon>
        <taxon>Pseudofrankia</taxon>
    </lineage>
</organism>
<name>A0A1V2IEK6_9ACTN</name>
<protein>
    <submittedName>
        <fullName evidence="1">Carnitine dehydratase</fullName>
    </submittedName>
</protein>
<dbReference type="Pfam" id="PF02515">
    <property type="entry name" value="CoA_transf_3"/>
    <property type="match status" value="3"/>
</dbReference>
<dbReference type="PANTHER" id="PTHR48228">
    <property type="entry name" value="SUCCINYL-COA--D-CITRAMALATE COA-TRANSFERASE"/>
    <property type="match status" value="1"/>
</dbReference>
<dbReference type="Proteomes" id="UP000188929">
    <property type="component" value="Unassembled WGS sequence"/>
</dbReference>
<dbReference type="InterPro" id="IPR003673">
    <property type="entry name" value="CoA-Trfase_fam_III"/>
</dbReference>
<dbReference type="GO" id="GO:0003824">
    <property type="term" value="F:catalytic activity"/>
    <property type="evidence" value="ECO:0007669"/>
    <property type="project" value="InterPro"/>
</dbReference>
<dbReference type="AlphaFoldDB" id="A0A1V2IEK6"/>
<dbReference type="RefSeq" id="WP_076816528.1">
    <property type="nucleotide sequence ID" value="NZ_MOMC01000022.1"/>
</dbReference>
<dbReference type="InterPro" id="IPR044855">
    <property type="entry name" value="CoA-Trfase_III_dom3_sf"/>
</dbReference>
<dbReference type="SUPFAM" id="SSF89796">
    <property type="entry name" value="CoA-transferase family III (CaiB/BaiF)"/>
    <property type="match status" value="2"/>
</dbReference>
<reference evidence="2" key="1">
    <citation type="submission" date="2016-10" db="EMBL/GenBank/DDBJ databases">
        <title>Frankia sp. NRRL B-16386 Genome sequencing.</title>
        <authorList>
            <person name="Ghodhbane-Gtari F."/>
            <person name="Swanson E."/>
            <person name="Gueddou A."/>
            <person name="Hezbri K."/>
            <person name="Ktari K."/>
            <person name="Nouioui I."/>
            <person name="Morris K."/>
            <person name="Simpson S."/>
            <person name="Abebe-Akele F."/>
            <person name="Thomas K."/>
            <person name="Gtari M."/>
            <person name="Tisa L.S."/>
        </authorList>
    </citation>
    <scope>NUCLEOTIDE SEQUENCE [LARGE SCALE GENOMIC DNA]</scope>
    <source>
        <strain evidence="2">NRRL B-16386</strain>
    </source>
</reference>
<dbReference type="OrthoDB" id="9797653at2"/>
<evidence type="ECO:0000313" key="1">
    <source>
        <dbReference type="EMBL" id="ONH30871.1"/>
    </source>
</evidence>
<dbReference type="Gene3D" id="3.30.1540.10">
    <property type="entry name" value="formyl-coa transferase, domain 3"/>
    <property type="match status" value="2"/>
</dbReference>
<dbReference type="PANTHER" id="PTHR48228:SF5">
    <property type="entry name" value="ALPHA-METHYLACYL-COA RACEMASE"/>
    <property type="match status" value="1"/>
</dbReference>
<comment type="caution">
    <text evidence="1">The sequence shown here is derived from an EMBL/GenBank/DDBJ whole genome shotgun (WGS) entry which is preliminary data.</text>
</comment>
<dbReference type="STRING" id="1834516.BL253_12315"/>
<dbReference type="InterPro" id="IPR050509">
    <property type="entry name" value="CoA-transferase_III"/>
</dbReference>
<accession>A0A1V2IEK6</accession>
<proteinExistence type="predicted"/>
<gene>
    <name evidence="1" type="ORF">BL253_12315</name>
</gene>
<dbReference type="InterPro" id="IPR023606">
    <property type="entry name" value="CoA-Trfase_III_dom_1_sf"/>
</dbReference>
<evidence type="ECO:0000313" key="2">
    <source>
        <dbReference type="Proteomes" id="UP000188929"/>
    </source>
</evidence>
<dbReference type="Gene3D" id="3.40.50.10540">
    <property type="entry name" value="Crotonobetainyl-coa:carnitine coa-transferase, domain 1"/>
    <property type="match status" value="2"/>
</dbReference>
<keyword evidence="2" id="KW-1185">Reference proteome</keyword>
<sequence>MTTETTGQGPLSGVRVVEVAFGTSVVGAGLAGSLPGALLRDFGAEVTRVRSGRRPTLDTGVEFARVWDRGKEIVDVDDDADPDGAAATAAALARSADVLFLNGPEKAIERRGLGYPDLARANPALVVVRTRPSHTARGALADLELLLAARTGLLTQIRCHQPGRPAFPDLAIASAGAGLAATVGALAGLYERAATGRGGWAETSLADGLRAILPMIIGRVEHPSPTTKLLWHDQGPQETLAYRCADGEYIQLWFGAKGAYEEFLAFLGEPPSERGYNADMMSGEMVERGIRWAEAIASRPRAAWLADLAGHNFRCEPVLRPGEALLDDHVRRTGLAVSHADPAYGRIGVLGPIARVTPAGQAGAPGVPDAPAPAGGAAAGSGRLLSGVRVLDLSAYLAGPVATAVLAELGADVVKVEPLTGDIHRNMEPMFAAGQRGKRAAALDLKAPGAAGVLAALFRDSDVVHHNARVGLAERLGYDEATVRAANPNAVYCHASGFGATGPRAKLPANDHLMQALSGVEGSQGGAGRPPTFLVWGAIDSASGWVAACGILAGLYARRRHGGGQSVSTSLLGAGLMLKSGAFVAYAADPAGTSHLADLAGTSGTSGPGGPGSDGVPAGEATVVAGPVLDAEQTGYGAAYRIYQAGDGAWLALAVPDAEAWGRLRDAVTAGLPAGRGSLLANLPATPPPLRTRSGEHQPAEEILEAAFREGGAAAWAARLRAAGVPAELVAEVDRSGFVANIVDDPVDRELGRTVAFDWGARGLTEQPGFALRLGPEPRPAVRVSIPGLGEHTTEVLDAAGFDADARAALAAAGAIPADAPRAVGTPG</sequence>
<dbReference type="EMBL" id="MOMC01000022">
    <property type="protein sequence ID" value="ONH30871.1"/>
    <property type="molecule type" value="Genomic_DNA"/>
</dbReference>